<dbReference type="PANTHER" id="PTHR45569">
    <property type="entry name" value="SENSOR PROTEIN KDPD"/>
    <property type="match status" value="1"/>
</dbReference>
<dbReference type="GO" id="GO:0000155">
    <property type="term" value="F:phosphorelay sensor kinase activity"/>
    <property type="evidence" value="ECO:0007669"/>
    <property type="project" value="InterPro"/>
</dbReference>
<evidence type="ECO:0000256" key="9">
    <source>
        <dbReference type="ARBA" id="ARBA00022840"/>
    </source>
</evidence>
<dbReference type="SMART" id="SM00388">
    <property type="entry name" value="HisKA"/>
    <property type="match status" value="1"/>
</dbReference>
<evidence type="ECO:0000256" key="11">
    <source>
        <dbReference type="ARBA" id="ARBA00023012"/>
    </source>
</evidence>
<dbReference type="InterPro" id="IPR036890">
    <property type="entry name" value="HATPase_C_sf"/>
</dbReference>
<dbReference type="Gene3D" id="3.30.565.10">
    <property type="entry name" value="Histidine kinase-like ATPase, C-terminal domain"/>
    <property type="match status" value="1"/>
</dbReference>
<dbReference type="SMART" id="SM00387">
    <property type="entry name" value="HATPase_c"/>
    <property type="match status" value="1"/>
</dbReference>
<organism evidence="15 16">
    <name type="scientific">Candidatus Sulfuritelmatomonas gaucii</name>
    <dbReference type="NCBI Taxonomy" id="2043161"/>
    <lineage>
        <taxon>Bacteria</taxon>
        <taxon>Pseudomonadati</taxon>
        <taxon>Acidobacteriota</taxon>
        <taxon>Terriglobia</taxon>
        <taxon>Terriglobales</taxon>
        <taxon>Acidobacteriaceae</taxon>
        <taxon>Candidatus Sulfuritelmatomonas</taxon>
    </lineage>
</organism>
<evidence type="ECO:0000256" key="2">
    <source>
        <dbReference type="ARBA" id="ARBA00004141"/>
    </source>
</evidence>
<proteinExistence type="predicted"/>
<dbReference type="InterPro" id="IPR025201">
    <property type="entry name" value="KdpD_TM"/>
</dbReference>
<name>A0A2N9L816_9BACT</name>
<accession>A0A2N9L816</accession>
<evidence type="ECO:0000256" key="5">
    <source>
        <dbReference type="ARBA" id="ARBA00022679"/>
    </source>
</evidence>
<dbReference type="EMBL" id="OKRB01000078">
    <property type="protein sequence ID" value="SPE19174.1"/>
    <property type="molecule type" value="Genomic_DNA"/>
</dbReference>
<keyword evidence="4" id="KW-0597">Phosphoprotein</keyword>
<evidence type="ECO:0000256" key="8">
    <source>
        <dbReference type="ARBA" id="ARBA00022777"/>
    </source>
</evidence>
<protein>
    <recommendedName>
        <fullName evidence="3">histidine kinase</fullName>
        <ecNumber evidence="3">2.7.13.3</ecNumber>
    </recommendedName>
</protein>
<evidence type="ECO:0000256" key="3">
    <source>
        <dbReference type="ARBA" id="ARBA00012438"/>
    </source>
</evidence>
<keyword evidence="12 13" id="KW-0472">Membrane</keyword>
<dbReference type="EC" id="2.7.13.3" evidence="3"/>
<evidence type="ECO:0000313" key="15">
    <source>
        <dbReference type="EMBL" id="SPE19174.1"/>
    </source>
</evidence>
<dbReference type="Pfam" id="PF13493">
    <property type="entry name" value="DUF4118"/>
    <property type="match status" value="1"/>
</dbReference>
<dbReference type="InterPro" id="IPR036097">
    <property type="entry name" value="HisK_dim/P_sf"/>
</dbReference>
<dbReference type="CDD" id="cd00082">
    <property type="entry name" value="HisKA"/>
    <property type="match status" value="1"/>
</dbReference>
<keyword evidence="8 15" id="KW-0418">Kinase</keyword>
<evidence type="ECO:0000256" key="1">
    <source>
        <dbReference type="ARBA" id="ARBA00000085"/>
    </source>
</evidence>
<dbReference type="InterPro" id="IPR004358">
    <property type="entry name" value="Sig_transdc_His_kin-like_C"/>
</dbReference>
<keyword evidence="11" id="KW-0902">Two-component regulatory system</keyword>
<dbReference type="InterPro" id="IPR038318">
    <property type="entry name" value="KdpD_sf"/>
</dbReference>
<evidence type="ECO:0000256" key="12">
    <source>
        <dbReference type="ARBA" id="ARBA00023136"/>
    </source>
</evidence>
<dbReference type="Pfam" id="PF00512">
    <property type="entry name" value="HisKA"/>
    <property type="match status" value="1"/>
</dbReference>
<dbReference type="Gene3D" id="1.10.287.130">
    <property type="match status" value="1"/>
</dbReference>
<sequence>MGAKAYSWQALRWFAATASAALATFLMVWLGANSTTAGMVFLVLVVWWAAQTGIVLSIYIATLCAICFDFYFLPPVRTFRIEGPQAWVAMVSFALSCVVVSRLSERARQQARQAEQRQADVERLYALSQEMMLFEDAERLLHDLPGAIGRIFALQGVVLYVSDYDRFYSSTSEVAASVKAHMQAVTLGMSPTVSLFGGYQTAALMLGLKPVGALSWQPDTLSHEVAAAVRAQVSIAVARSIAMETTARIEAAREGERLRTALIDSLTHELRTPLTSIRAAATSLLETQGLDEAGRLEMARIIDEEAARLDMLVGESVEMAEIDANVVQVKMSQQHPRALLDQAVEESRKILAAHKVTIAVDGADDSGQGKPAWFDPHLLGRVLRHLLENVAGHTPQGSRVTLSSRRTDDRLEFCVEDNGPGIDARDMPLIFEKFYRGKQSASMRKGSGMGLAITRAILAAHGGGIEVSNIPGSGARFRFWVPLIEKEPSRQ</sequence>
<evidence type="ECO:0000256" key="10">
    <source>
        <dbReference type="ARBA" id="ARBA00022989"/>
    </source>
</evidence>
<dbReference type="AlphaFoldDB" id="A0A2N9L816"/>
<dbReference type="GO" id="GO:0005886">
    <property type="term" value="C:plasma membrane"/>
    <property type="evidence" value="ECO:0007669"/>
    <property type="project" value="TreeGrafter"/>
</dbReference>
<evidence type="ECO:0000313" key="16">
    <source>
        <dbReference type="Proteomes" id="UP000239735"/>
    </source>
</evidence>
<evidence type="ECO:0000259" key="14">
    <source>
        <dbReference type="PROSITE" id="PS50109"/>
    </source>
</evidence>
<dbReference type="InterPro" id="IPR003594">
    <property type="entry name" value="HATPase_dom"/>
</dbReference>
<reference evidence="16" key="1">
    <citation type="submission" date="2018-02" db="EMBL/GenBank/DDBJ databases">
        <authorList>
            <person name="Hausmann B."/>
        </authorList>
    </citation>
    <scope>NUCLEOTIDE SEQUENCE [LARGE SCALE GENOMIC DNA]</scope>
    <source>
        <strain evidence="16">Peat soil MAG SbA5</strain>
    </source>
</reference>
<dbReference type="InterPro" id="IPR003661">
    <property type="entry name" value="HisK_dim/P_dom"/>
</dbReference>
<dbReference type="PROSITE" id="PS50109">
    <property type="entry name" value="HIS_KIN"/>
    <property type="match status" value="1"/>
</dbReference>
<evidence type="ECO:0000256" key="6">
    <source>
        <dbReference type="ARBA" id="ARBA00022692"/>
    </source>
</evidence>
<dbReference type="Pfam" id="PF02518">
    <property type="entry name" value="HATPase_c"/>
    <property type="match status" value="1"/>
</dbReference>
<feature type="domain" description="Histidine kinase" evidence="14">
    <location>
        <begin position="265"/>
        <end position="485"/>
    </location>
</feature>
<evidence type="ECO:0000256" key="4">
    <source>
        <dbReference type="ARBA" id="ARBA00022553"/>
    </source>
</evidence>
<comment type="subcellular location">
    <subcellularLocation>
        <location evidence="2">Membrane</location>
        <topology evidence="2">Multi-pass membrane protein</topology>
    </subcellularLocation>
</comment>
<dbReference type="PRINTS" id="PR00344">
    <property type="entry name" value="BCTRLSENSOR"/>
</dbReference>
<keyword evidence="9" id="KW-0067">ATP-binding</keyword>
<dbReference type="InterPro" id="IPR052023">
    <property type="entry name" value="Histidine_kinase_KdpD"/>
</dbReference>
<dbReference type="InterPro" id="IPR005467">
    <property type="entry name" value="His_kinase_dom"/>
</dbReference>
<keyword evidence="10 13" id="KW-1133">Transmembrane helix</keyword>
<dbReference type="SUPFAM" id="SSF47384">
    <property type="entry name" value="Homodimeric domain of signal transducing histidine kinase"/>
    <property type="match status" value="1"/>
</dbReference>
<feature type="transmembrane region" description="Helical" evidence="13">
    <location>
        <begin position="39"/>
        <end position="72"/>
    </location>
</feature>
<dbReference type="Proteomes" id="UP000239735">
    <property type="component" value="Unassembled WGS sequence"/>
</dbReference>
<evidence type="ECO:0000256" key="13">
    <source>
        <dbReference type="SAM" id="Phobius"/>
    </source>
</evidence>
<keyword evidence="7" id="KW-0547">Nucleotide-binding</keyword>
<evidence type="ECO:0000256" key="7">
    <source>
        <dbReference type="ARBA" id="ARBA00022741"/>
    </source>
</evidence>
<dbReference type="GO" id="GO:0005524">
    <property type="term" value="F:ATP binding"/>
    <property type="evidence" value="ECO:0007669"/>
    <property type="project" value="UniProtKB-KW"/>
</dbReference>
<feature type="transmembrane region" description="Helical" evidence="13">
    <location>
        <begin position="12"/>
        <end position="32"/>
    </location>
</feature>
<keyword evidence="5" id="KW-0808">Transferase</keyword>
<gene>
    <name evidence="15" type="ORF">SBA5_220020</name>
</gene>
<comment type="catalytic activity">
    <reaction evidence="1">
        <text>ATP + protein L-histidine = ADP + protein N-phospho-L-histidine.</text>
        <dbReference type="EC" id="2.7.13.3"/>
    </reaction>
</comment>
<keyword evidence="6 13" id="KW-0812">Transmembrane</keyword>
<dbReference type="CDD" id="cd00075">
    <property type="entry name" value="HATPase"/>
    <property type="match status" value="1"/>
</dbReference>
<dbReference type="Gene3D" id="1.20.120.620">
    <property type="entry name" value="Backbone structure of the membrane domain of e. Coli histidine kinase receptor kdpd"/>
    <property type="match status" value="1"/>
</dbReference>
<dbReference type="SUPFAM" id="SSF55874">
    <property type="entry name" value="ATPase domain of HSP90 chaperone/DNA topoisomerase II/histidine kinase"/>
    <property type="match status" value="1"/>
</dbReference>
<dbReference type="PANTHER" id="PTHR45569:SF1">
    <property type="entry name" value="SENSOR PROTEIN KDPD"/>
    <property type="match status" value="1"/>
</dbReference>